<keyword evidence="1" id="KW-0812">Transmembrane</keyword>
<reference evidence="2 3" key="1">
    <citation type="journal article" date="2019" name="Int. J. Syst. Evol. Microbiol.">
        <title>The Global Catalogue of Microorganisms (GCM) 10K type strain sequencing project: providing services to taxonomists for standard genome sequencing and annotation.</title>
        <authorList>
            <consortium name="The Broad Institute Genomics Platform"/>
            <consortium name="The Broad Institute Genome Sequencing Center for Infectious Disease"/>
            <person name="Wu L."/>
            <person name="Ma J."/>
        </authorList>
    </citation>
    <scope>NUCLEOTIDE SEQUENCE [LARGE SCALE GENOMIC DNA]</scope>
    <source>
        <strain evidence="2 3">CGMCC 1.12230</strain>
    </source>
</reference>
<evidence type="ECO:0000313" key="3">
    <source>
        <dbReference type="Proteomes" id="UP001597076"/>
    </source>
</evidence>
<organism evidence="2 3">
    <name type="scientific">Haloarchaeobius amylolyticus</name>
    <dbReference type="NCBI Taxonomy" id="1198296"/>
    <lineage>
        <taxon>Archaea</taxon>
        <taxon>Methanobacteriati</taxon>
        <taxon>Methanobacteriota</taxon>
        <taxon>Stenosarchaea group</taxon>
        <taxon>Halobacteria</taxon>
        <taxon>Halobacteriales</taxon>
        <taxon>Halorubellaceae</taxon>
        <taxon>Haloarchaeobius</taxon>
    </lineage>
</organism>
<proteinExistence type="predicted"/>
<dbReference type="Proteomes" id="UP001597076">
    <property type="component" value="Unassembled WGS sequence"/>
</dbReference>
<evidence type="ECO:0000313" key="2">
    <source>
        <dbReference type="EMBL" id="MFD1565087.1"/>
    </source>
</evidence>
<evidence type="ECO:0000256" key="1">
    <source>
        <dbReference type="SAM" id="Phobius"/>
    </source>
</evidence>
<comment type="caution">
    <text evidence="2">The sequence shown here is derived from an EMBL/GenBank/DDBJ whole genome shotgun (WGS) entry which is preliminary data.</text>
</comment>
<keyword evidence="1" id="KW-0472">Membrane</keyword>
<dbReference type="EMBL" id="JBHUDI010000011">
    <property type="protein sequence ID" value="MFD1565087.1"/>
    <property type="molecule type" value="Genomic_DNA"/>
</dbReference>
<feature type="transmembrane region" description="Helical" evidence="1">
    <location>
        <begin position="39"/>
        <end position="58"/>
    </location>
</feature>
<accession>A0ABD6BJ20</accession>
<sequence length="62" mass="6504">MALSIGRCTSPVITAIGIAVALVAIVGTQYFGWEWGTGQLVPTVIGIVAALIAAFVVFTRRR</sequence>
<keyword evidence="1" id="KW-1133">Transmembrane helix</keyword>
<keyword evidence="3" id="KW-1185">Reference proteome</keyword>
<name>A0ABD6BJ20_9EURY</name>
<dbReference type="RefSeq" id="WP_390289436.1">
    <property type="nucleotide sequence ID" value="NZ_JBHUDI010000011.1"/>
</dbReference>
<gene>
    <name evidence="2" type="ORF">ACFR99_16235</name>
</gene>
<feature type="transmembrane region" description="Helical" evidence="1">
    <location>
        <begin position="12"/>
        <end position="33"/>
    </location>
</feature>
<dbReference type="AlphaFoldDB" id="A0ABD6BJ20"/>
<protein>
    <submittedName>
        <fullName evidence="2">Multidrug transporter</fullName>
    </submittedName>
</protein>